<keyword evidence="3" id="KW-0732">Signal</keyword>
<dbReference type="Pfam" id="PF14283">
    <property type="entry name" value="CD1107-like"/>
    <property type="match status" value="1"/>
</dbReference>
<gene>
    <name evidence="5" type="ORF">ASJ35_01340</name>
</gene>
<proteinExistence type="predicted"/>
<organism evidence="5 6">
    <name type="scientific">Ruthenibacterium lactatiformans</name>
    <dbReference type="NCBI Taxonomy" id="1550024"/>
    <lineage>
        <taxon>Bacteria</taxon>
        <taxon>Bacillati</taxon>
        <taxon>Bacillota</taxon>
        <taxon>Clostridia</taxon>
        <taxon>Eubacteriales</taxon>
        <taxon>Oscillospiraceae</taxon>
        <taxon>Ruthenibacterium</taxon>
    </lineage>
</organism>
<feature type="region of interest" description="Disordered" evidence="1">
    <location>
        <begin position="215"/>
        <end position="245"/>
    </location>
</feature>
<feature type="compositionally biased region" description="Acidic residues" evidence="1">
    <location>
        <begin position="218"/>
        <end position="245"/>
    </location>
</feature>
<dbReference type="RefSeq" id="WP_058722648.1">
    <property type="nucleotide sequence ID" value="NZ_LMUA01000001.1"/>
</dbReference>
<dbReference type="Proteomes" id="UP000053433">
    <property type="component" value="Unassembled WGS sequence"/>
</dbReference>
<evidence type="ECO:0000313" key="5">
    <source>
        <dbReference type="EMBL" id="KUE77948.1"/>
    </source>
</evidence>
<dbReference type="EMBL" id="LMUA01000001">
    <property type="protein sequence ID" value="KUE77948.1"/>
    <property type="molecule type" value="Genomic_DNA"/>
</dbReference>
<keyword evidence="2" id="KW-0812">Transmembrane</keyword>
<evidence type="ECO:0000256" key="3">
    <source>
        <dbReference type="SAM" id="SignalP"/>
    </source>
</evidence>
<feature type="chain" id="PRO_5006934553" evidence="3">
    <location>
        <begin position="27"/>
        <end position="245"/>
    </location>
</feature>
<keyword evidence="2" id="KW-1133">Transmembrane helix</keyword>
<protein>
    <submittedName>
        <fullName evidence="5">Bacteriocin</fullName>
    </submittedName>
</protein>
<feature type="transmembrane region" description="Helical" evidence="2">
    <location>
        <begin position="185"/>
        <end position="205"/>
    </location>
</feature>
<feature type="signal peptide" evidence="3">
    <location>
        <begin position="1"/>
        <end position="26"/>
    </location>
</feature>
<evidence type="ECO:0000256" key="1">
    <source>
        <dbReference type="SAM" id="MobiDB-lite"/>
    </source>
</evidence>
<evidence type="ECO:0000259" key="4">
    <source>
        <dbReference type="Pfam" id="PF14283"/>
    </source>
</evidence>
<comment type="caution">
    <text evidence="5">The sequence shown here is derived from an EMBL/GenBank/DDBJ whole genome shotgun (WGS) entry which is preliminary data.</text>
</comment>
<evidence type="ECO:0000256" key="2">
    <source>
        <dbReference type="SAM" id="Phobius"/>
    </source>
</evidence>
<accession>A0A0W7TVX3</accession>
<feature type="domain" description="Mobile element protein CD1107-like" evidence="4">
    <location>
        <begin position="54"/>
        <end position="213"/>
    </location>
</feature>
<feature type="compositionally biased region" description="Acidic residues" evidence="1">
    <location>
        <begin position="162"/>
        <end position="179"/>
    </location>
</feature>
<sequence>MKKLRVLLLTLCVAVFMCGFTVTAHAGGGDEYIEPTDQWEGLEEPTPTTEPGEGFSDEGNLVTRDLLYDEHTNKQFITVQTSGGNTFYIVIDYDKPVDEDGEQYETYFFSIVDEADLLAAMEAAGMEVPTCACTDKCMAGAINTDCPVCATNMTECVGVEPEPVEDTEPVDNPEPEQPEDTGGNMGTILIVLALAAVGGGAGWYFKVYRPKQQRAAEAVEEDYGDELDAFDDPEDDTPPWDEDEV</sequence>
<dbReference type="AlphaFoldDB" id="A0A0W7TVX3"/>
<evidence type="ECO:0000313" key="6">
    <source>
        <dbReference type="Proteomes" id="UP000053433"/>
    </source>
</evidence>
<reference evidence="5 6" key="1">
    <citation type="submission" date="2015-10" db="EMBL/GenBank/DDBJ databases">
        <title>A novel member of the family Ruminococcaceae isolated from human faeces.</title>
        <authorList>
            <person name="Shkoporov A.N."/>
            <person name="Chaplin A.V."/>
            <person name="Motuzova O.V."/>
            <person name="Kafarskaia L.I."/>
            <person name="Efimov B.A."/>
        </authorList>
    </citation>
    <scope>NUCLEOTIDE SEQUENCE [LARGE SCALE GENOMIC DNA]</scope>
    <source>
        <strain evidence="5 6">668</strain>
    </source>
</reference>
<feature type="region of interest" description="Disordered" evidence="1">
    <location>
        <begin position="161"/>
        <end position="184"/>
    </location>
</feature>
<name>A0A0W7TVX3_9FIRM</name>
<dbReference type="InterPro" id="IPR025376">
    <property type="entry name" value="CD1107-like_dom"/>
</dbReference>
<keyword evidence="2" id="KW-0472">Membrane</keyword>